<dbReference type="InterPro" id="IPR056647">
    <property type="entry name" value="DUF7745"/>
</dbReference>
<keyword evidence="3" id="KW-1185">Reference proteome</keyword>
<feature type="domain" description="DUF7745" evidence="1">
    <location>
        <begin position="95"/>
        <end position="198"/>
    </location>
</feature>
<dbReference type="PANTHER" id="PTHR48200:SF1">
    <property type="entry name" value="AMINOTRANSFERASE-LIKE PLANT MOBILE DOMAIN-CONTAINING PROTEIN"/>
    <property type="match status" value="1"/>
</dbReference>
<comment type="caution">
    <text evidence="2">The sequence shown here is derived from an EMBL/GenBank/DDBJ whole genome shotgun (WGS) entry which is preliminary data.</text>
</comment>
<dbReference type="Pfam" id="PF24924">
    <property type="entry name" value="DUF7745"/>
    <property type="match status" value="1"/>
</dbReference>
<protein>
    <recommendedName>
        <fullName evidence="1">DUF7745 domain-containing protein</fullName>
    </recommendedName>
</protein>
<name>A0ABR0MH15_GOSAR</name>
<organism evidence="2 3">
    <name type="scientific">Gossypium arboreum</name>
    <name type="common">Tree cotton</name>
    <name type="synonym">Gossypium nanking</name>
    <dbReference type="NCBI Taxonomy" id="29729"/>
    <lineage>
        <taxon>Eukaryota</taxon>
        <taxon>Viridiplantae</taxon>
        <taxon>Streptophyta</taxon>
        <taxon>Embryophyta</taxon>
        <taxon>Tracheophyta</taxon>
        <taxon>Spermatophyta</taxon>
        <taxon>Magnoliopsida</taxon>
        <taxon>eudicotyledons</taxon>
        <taxon>Gunneridae</taxon>
        <taxon>Pentapetalae</taxon>
        <taxon>rosids</taxon>
        <taxon>malvids</taxon>
        <taxon>Malvales</taxon>
        <taxon>Malvaceae</taxon>
        <taxon>Malvoideae</taxon>
        <taxon>Gossypium</taxon>
    </lineage>
</organism>
<dbReference type="PANTHER" id="PTHR48200">
    <property type="entry name" value="PROTEIN, PUTATIVE-RELATED"/>
    <property type="match status" value="1"/>
</dbReference>
<dbReference type="Proteomes" id="UP001358586">
    <property type="component" value="Chromosome 13"/>
</dbReference>
<dbReference type="EMBL" id="JARKNE010000013">
    <property type="protein sequence ID" value="KAK5771857.1"/>
    <property type="molecule type" value="Genomic_DNA"/>
</dbReference>
<accession>A0ABR0MH15</accession>
<evidence type="ECO:0000313" key="3">
    <source>
        <dbReference type="Proteomes" id="UP001358586"/>
    </source>
</evidence>
<evidence type="ECO:0000313" key="2">
    <source>
        <dbReference type="EMBL" id="KAK5771857.1"/>
    </source>
</evidence>
<reference evidence="2 3" key="1">
    <citation type="submission" date="2023-03" db="EMBL/GenBank/DDBJ databases">
        <title>WGS of Gossypium arboreum.</title>
        <authorList>
            <person name="Yu D."/>
        </authorList>
    </citation>
    <scope>NUCLEOTIDE SEQUENCE [LARGE SCALE GENOMIC DNA]</scope>
    <source>
        <tissue evidence="2">Leaf</tissue>
    </source>
</reference>
<sequence length="202" mass="23412">MLHLAFSPTPRPILFRSSLRLSCDNISPHKFKDYSMVKMDIDVRVANATVYAMEVLPPKGQPFLKRERIPMDVIFKPWVPCALESTASQHIEKGVNPAPPVLAKTIILLNFTIRKGDGHFLGCTQLLFVWMKSHFRYLYKHLCQVFVPLTRPIEEFLKSEWPPNQSFEEWVQNLSTLTYQEIEWRAPWMIQSTILIGCSGHL</sequence>
<gene>
    <name evidence="2" type="ORF">PVK06_048109</name>
</gene>
<evidence type="ECO:0000259" key="1">
    <source>
        <dbReference type="Pfam" id="PF24924"/>
    </source>
</evidence>
<proteinExistence type="predicted"/>